<proteinExistence type="predicted"/>
<evidence type="ECO:0000313" key="2">
    <source>
        <dbReference type="Proteomes" id="UP000054937"/>
    </source>
</evidence>
<comment type="caution">
    <text evidence="1">The sequence shown here is derived from an EMBL/GenBank/DDBJ whole genome shotgun (WGS) entry which is preliminary data.</text>
</comment>
<organism evidence="1 2">
    <name type="scientific">Pseudocohnilembus persalinus</name>
    <name type="common">Ciliate</name>
    <dbReference type="NCBI Taxonomy" id="266149"/>
    <lineage>
        <taxon>Eukaryota</taxon>
        <taxon>Sar</taxon>
        <taxon>Alveolata</taxon>
        <taxon>Ciliophora</taxon>
        <taxon>Intramacronucleata</taxon>
        <taxon>Oligohymenophorea</taxon>
        <taxon>Scuticociliatia</taxon>
        <taxon>Philasterida</taxon>
        <taxon>Pseudocohnilembidae</taxon>
        <taxon>Pseudocohnilembus</taxon>
    </lineage>
</organism>
<protein>
    <submittedName>
        <fullName evidence="1">Uncharacterized protein</fullName>
    </submittedName>
</protein>
<keyword evidence="2" id="KW-1185">Reference proteome</keyword>
<dbReference type="Proteomes" id="UP000054937">
    <property type="component" value="Unassembled WGS sequence"/>
</dbReference>
<reference evidence="1 2" key="1">
    <citation type="journal article" date="2015" name="Sci. Rep.">
        <title>Genome of the facultative scuticociliatosis pathogen Pseudocohnilembus persalinus provides insight into its virulence through horizontal gene transfer.</title>
        <authorList>
            <person name="Xiong J."/>
            <person name="Wang G."/>
            <person name="Cheng J."/>
            <person name="Tian M."/>
            <person name="Pan X."/>
            <person name="Warren A."/>
            <person name="Jiang C."/>
            <person name="Yuan D."/>
            <person name="Miao W."/>
        </authorList>
    </citation>
    <scope>NUCLEOTIDE SEQUENCE [LARGE SCALE GENOMIC DNA]</scope>
    <source>
        <strain evidence="1">36N120E</strain>
    </source>
</reference>
<evidence type="ECO:0000313" key="1">
    <source>
        <dbReference type="EMBL" id="KRX07691.1"/>
    </source>
</evidence>
<dbReference type="InParanoid" id="A0A0V0QZR0"/>
<sequence length="137" mass="15916">MGICVSYEEKQSPNLPTSQINNQKFKKNSNHASYYYQNSQLKDSIFQTSPNCSETQSIGSTNASVLMEKKNSQQNNPLQFSNLLQSNLKNKKQIAKQDYKEDTESQDTEFFSIDDCDQKIPKQEKKLKIFYIFHNKI</sequence>
<name>A0A0V0QZR0_PSEPJ</name>
<dbReference type="AlphaFoldDB" id="A0A0V0QZR0"/>
<gene>
    <name evidence="1" type="ORF">PPERSA_11240</name>
</gene>
<accession>A0A0V0QZR0</accession>
<dbReference type="EMBL" id="LDAU01000082">
    <property type="protein sequence ID" value="KRX07691.1"/>
    <property type="molecule type" value="Genomic_DNA"/>
</dbReference>